<dbReference type="RefSeq" id="WP_212695599.1">
    <property type="nucleotide sequence ID" value="NZ_CP058649.1"/>
</dbReference>
<proteinExistence type="predicted"/>
<evidence type="ECO:0000313" key="2">
    <source>
        <dbReference type="Proteomes" id="UP000683246"/>
    </source>
</evidence>
<reference evidence="1" key="1">
    <citation type="submission" date="2020-07" db="EMBL/GenBank/DDBJ databases">
        <title>Vallitalea pronyensis genome.</title>
        <authorList>
            <person name="Postec A."/>
        </authorList>
    </citation>
    <scope>NUCLEOTIDE SEQUENCE</scope>
    <source>
        <strain evidence="1">FatNI3</strain>
    </source>
</reference>
<dbReference type="Pfam" id="PF10083">
    <property type="entry name" value="DUF2321"/>
    <property type="match status" value="1"/>
</dbReference>
<dbReference type="EMBL" id="CP058649">
    <property type="protein sequence ID" value="QUI24899.1"/>
    <property type="molecule type" value="Genomic_DNA"/>
</dbReference>
<name>A0A8J8SIX6_9FIRM</name>
<dbReference type="PIRSF" id="PIRSF028570">
    <property type="entry name" value="UCP028570"/>
    <property type="match status" value="1"/>
</dbReference>
<dbReference type="Proteomes" id="UP000683246">
    <property type="component" value="Chromosome"/>
</dbReference>
<sequence>MGTHYFAQICMNGHLITSTYRSISSSHRKYCSKCGALTIVQCPDCNTYIPGDYKSDWGTLELSDPMTSVPAYCHGCGNPYPWTKSALESATLMINDDENLNESEKQEFCESLPDLLVESPTPKTKLAVSRFKKFVGKSAKYTADGIKDIFVDVTSEVIKKSLFPDA</sequence>
<protein>
    <submittedName>
        <fullName evidence="1">DUF2321 domain-containing protein</fullName>
    </submittedName>
</protein>
<organism evidence="1 2">
    <name type="scientific">Vallitalea pronyensis</name>
    <dbReference type="NCBI Taxonomy" id="1348613"/>
    <lineage>
        <taxon>Bacteria</taxon>
        <taxon>Bacillati</taxon>
        <taxon>Bacillota</taxon>
        <taxon>Clostridia</taxon>
        <taxon>Lachnospirales</taxon>
        <taxon>Vallitaleaceae</taxon>
        <taxon>Vallitalea</taxon>
    </lineage>
</organism>
<accession>A0A8J8SIX6</accession>
<dbReference type="KEGG" id="vpy:HZI73_22490"/>
<gene>
    <name evidence="1" type="ORF">HZI73_22490</name>
</gene>
<keyword evidence="2" id="KW-1185">Reference proteome</keyword>
<dbReference type="AlphaFoldDB" id="A0A8J8SIX6"/>
<evidence type="ECO:0000313" key="1">
    <source>
        <dbReference type="EMBL" id="QUI24899.1"/>
    </source>
</evidence>
<dbReference type="InterPro" id="IPR016891">
    <property type="entry name" value="DUF2321"/>
</dbReference>